<accession>A0ABN1YUJ6</accession>
<dbReference type="InterPro" id="IPR055558">
    <property type="entry name" value="DUF7134"/>
</dbReference>
<feature type="domain" description="Signal transduction histidine kinase subgroup 3 dimerisation and phosphoacceptor" evidence="13">
    <location>
        <begin position="183"/>
        <end position="248"/>
    </location>
</feature>
<evidence type="ECO:0000256" key="6">
    <source>
        <dbReference type="ARBA" id="ARBA00022777"/>
    </source>
</evidence>
<sequence>MRWIKRLIDRREPWLDALIALAFTTVAVLVGRDPEGTGWRPQDGLGIAVSCLVNAPLALRRRAPLTVFLVSGSAWVLFITLGYWPVVNSMGPFLALYTVASLRPLRPALVCTVLVGAIWVYAGWRIGQATPAVFAQAIVFPAVGCRVGIAAQISARRADRLAELAEQLRREQQHRMRRAVAEEQRRIARELHDMVAHHMSVINVQSGLASYVFGSEPETARAALRTITETSKEGLGELRRILTLLRSGPDDTADEPSGALAETEAGAAPYAPMPGLSRLGEMAERVRAAGVPVELRTEGTPRPLAPGVELCAYRVVQEALTNVIKHARPARATVVVAYGPRELTVTVTDDGRRGERPLQANVPPSSGHGLIGMSERARLYGGTVDIGPRPGGGFRVCLTLPTAAPAAGR</sequence>
<feature type="coiled-coil region" evidence="9">
    <location>
        <begin position="151"/>
        <end position="182"/>
    </location>
</feature>
<dbReference type="EC" id="2.7.13.3" evidence="2"/>
<feature type="domain" description="Histidine kinase/HSP90-like ATPase" evidence="12">
    <location>
        <begin position="312"/>
        <end position="402"/>
    </location>
</feature>
<dbReference type="InterPro" id="IPR011712">
    <property type="entry name" value="Sig_transdc_His_kin_sub3_dim/P"/>
</dbReference>
<dbReference type="PANTHER" id="PTHR24421">
    <property type="entry name" value="NITRATE/NITRITE SENSOR PROTEIN NARX-RELATED"/>
    <property type="match status" value="1"/>
</dbReference>
<feature type="transmembrane region" description="Helical" evidence="11">
    <location>
        <begin position="66"/>
        <end position="85"/>
    </location>
</feature>
<evidence type="ECO:0000313" key="15">
    <source>
        <dbReference type="EMBL" id="GAA1423000.1"/>
    </source>
</evidence>
<evidence type="ECO:0000259" key="12">
    <source>
        <dbReference type="Pfam" id="PF02518"/>
    </source>
</evidence>
<evidence type="ECO:0000256" key="3">
    <source>
        <dbReference type="ARBA" id="ARBA00022553"/>
    </source>
</evidence>
<proteinExistence type="predicted"/>
<dbReference type="GO" id="GO:0016301">
    <property type="term" value="F:kinase activity"/>
    <property type="evidence" value="ECO:0007669"/>
    <property type="project" value="UniProtKB-KW"/>
</dbReference>
<protein>
    <recommendedName>
        <fullName evidence="2">histidine kinase</fullName>
        <ecNumber evidence="2">2.7.13.3</ecNumber>
    </recommendedName>
</protein>
<keyword evidence="11" id="KW-1133">Transmembrane helix</keyword>
<evidence type="ECO:0000256" key="2">
    <source>
        <dbReference type="ARBA" id="ARBA00012438"/>
    </source>
</evidence>
<keyword evidence="4" id="KW-0808">Transferase</keyword>
<evidence type="ECO:0000256" key="1">
    <source>
        <dbReference type="ARBA" id="ARBA00000085"/>
    </source>
</evidence>
<dbReference type="RefSeq" id="WP_344012554.1">
    <property type="nucleotide sequence ID" value="NZ_BAAAIZ010000033.1"/>
</dbReference>
<keyword evidence="9" id="KW-0175">Coiled coil</keyword>
<dbReference type="Gene3D" id="1.20.5.1930">
    <property type="match status" value="1"/>
</dbReference>
<keyword evidence="8" id="KW-0902">Two-component regulatory system</keyword>
<organism evidence="15 16">
    <name type="scientific">Streptomyces thermospinosisporus</name>
    <dbReference type="NCBI Taxonomy" id="161482"/>
    <lineage>
        <taxon>Bacteria</taxon>
        <taxon>Bacillati</taxon>
        <taxon>Actinomycetota</taxon>
        <taxon>Actinomycetes</taxon>
        <taxon>Kitasatosporales</taxon>
        <taxon>Streptomycetaceae</taxon>
        <taxon>Streptomyces</taxon>
    </lineage>
</organism>
<keyword evidence="11" id="KW-0472">Membrane</keyword>
<evidence type="ECO:0000256" key="11">
    <source>
        <dbReference type="SAM" id="Phobius"/>
    </source>
</evidence>
<reference evidence="16" key="1">
    <citation type="journal article" date="2019" name="Int. J. Syst. Evol. Microbiol.">
        <title>The Global Catalogue of Microorganisms (GCM) 10K type strain sequencing project: providing services to taxonomists for standard genome sequencing and annotation.</title>
        <authorList>
            <consortium name="The Broad Institute Genomics Platform"/>
            <consortium name="The Broad Institute Genome Sequencing Center for Infectious Disease"/>
            <person name="Wu L."/>
            <person name="Ma J."/>
        </authorList>
    </citation>
    <scope>NUCLEOTIDE SEQUENCE [LARGE SCALE GENOMIC DNA]</scope>
    <source>
        <strain evidence="16">JCM 11756</strain>
    </source>
</reference>
<evidence type="ECO:0000256" key="9">
    <source>
        <dbReference type="SAM" id="Coils"/>
    </source>
</evidence>
<comment type="caution">
    <text evidence="15">The sequence shown here is derived from an EMBL/GenBank/DDBJ whole genome shotgun (WGS) entry which is preliminary data.</text>
</comment>
<feature type="domain" description="DUF7134" evidence="14">
    <location>
        <begin position="6"/>
        <end position="143"/>
    </location>
</feature>
<feature type="transmembrane region" description="Helical" evidence="11">
    <location>
        <begin position="105"/>
        <end position="124"/>
    </location>
</feature>
<keyword evidence="7" id="KW-0067">ATP-binding</keyword>
<name>A0ABN1YUJ6_9ACTN</name>
<gene>
    <name evidence="15" type="ORF">GCM10009601_25360</name>
</gene>
<dbReference type="Proteomes" id="UP001500973">
    <property type="component" value="Unassembled WGS sequence"/>
</dbReference>
<evidence type="ECO:0000256" key="8">
    <source>
        <dbReference type="ARBA" id="ARBA00023012"/>
    </source>
</evidence>
<evidence type="ECO:0000256" key="10">
    <source>
        <dbReference type="SAM" id="MobiDB-lite"/>
    </source>
</evidence>
<keyword evidence="6 15" id="KW-0418">Kinase</keyword>
<dbReference type="SUPFAM" id="SSF55874">
    <property type="entry name" value="ATPase domain of HSP90 chaperone/DNA topoisomerase II/histidine kinase"/>
    <property type="match status" value="1"/>
</dbReference>
<dbReference type="Pfam" id="PF23539">
    <property type="entry name" value="DUF7134"/>
    <property type="match status" value="1"/>
</dbReference>
<evidence type="ECO:0000259" key="14">
    <source>
        <dbReference type="Pfam" id="PF23539"/>
    </source>
</evidence>
<dbReference type="Pfam" id="PF02518">
    <property type="entry name" value="HATPase_c"/>
    <property type="match status" value="1"/>
</dbReference>
<dbReference type="PANTHER" id="PTHR24421:SF10">
    <property type="entry name" value="NITRATE_NITRITE SENSOR PROTEIN NARQ"/>
    <property type="match status" value="1"/>
</dbReference>
<dbReference type="Pfam" id="PF07730">
    <property type="entry name" value="HisKA_3"/>
    <property type="match status" value="1"/>
</dbReference>
<evidence type="ECO:0000259" key="13">
    <source>
        <dbReference type="Pfam" id="PF07730"/>
    </source>
</evidence>
<dbReference type="InterPro" id="IPR036890">
    <property type="entry name" value="HATPase_C_sf"/>
</dbReference>
<keyword evidence="16" id="KW-1185">Reference proteome</keyword>
<dbReference type="InterPro" id="IPR050482">
    <property type="entry name" value="Sensor_HK_TwoCompSys"/>
</dbReference>
<evidence type="ECO:0000256" key="7">
    <source>
        <dbReference type="ARBA" id="ARBA00022840"/>
    </source>
</evidence>
<evidence type="ECO:0000313" key="16">
    <source>
        <dbReference type="Proteomes" id="UP001500973"/>
    </source>
</evidence>
<evidence type="ECO:0000256" key="4">
    <source>
        <dbReference type="ARBA" id="ARBA00022679"/>
    </source>
</evidence>
<dbReference type="EMBL" id="BAAAIZ010000033">
    <property type="protein sequence ID" value="GAA1423000.1"/>
    <property type="molecule type" value="Genomic_DNA"/>
</dbReference>
<comment type="catalytic activity">
    <reaction evidence="1">
        <text>ATP + protein L-histidine = ADP + protein N-phospho-L-histidine.</text>
        <dbReference type="EC" id="2.7.13.3"/>
    </reaction>
</comment>
<keyword evidence="3" id="KW-0597">Phosphoprotein</keyword>
<feature type="region of interest" description="Disordered" evidence="10">
    <location>
        <begin position="247"/>
        <end position="271"/>
    </location>
</feature>
<keyword evidence="11" id="KW-0812">Transmembrane</keyword>
<dbReference type="CDD" id="cd16917">
    <property type="entry name" value="HATPase_UhpB-NarQ-NarX-like"/>
    <property type="match status" value="1"/>
</dbReference>
<dbReference type="Gene3D" id="3.30.565.10">
    <property type="entry name" value="Histidine kinase-like ATPase, C-terminal domain"/>
    <property type="match status" value="1"/>
</dbReference>
<dbReference type="InterPro" id="IPR003594">
    <property type="entry name" value="HATPase_dom"/>
</dbReference>
<keyword evidence="5" id="KW-0547">Nucleotide-binding</keyword>
<evidence type="ECO:0000256" key="5">
    <source>
        <dbReference type="ARBA" id="ARBA00022741"/>
    </source>
</evidence>